<name>A0A6L9EBL1_9FLAO</name>
<feature type="domain" description="Putative zinc ribbon" evidence="1">
    <location>
        <begin position="6"/>
        <end position="45"/>
    </location>
</feature>
<dbReference type="InterPro" id="IPR025868">
    <property type="entry name" value="Zn_ribbon_dom_put"/>
</dbReference>
<evidence type="ECO:0000313" key="3">
    <source>
        <dbReference type="Proteomes" id="UP000475249"/>
    </source>
</evidence>
<evidence type="ECO:0000259" key="1">
    <source>
        <dbReference type="Pfam" id="PF12674"/>
    </source>
</evidence>
<dbReference type="AlphaFoldDB" id="A0A6L9EBL1"/>
<dbReference type="EMBL" id="WXYO01000003">
    <property type="protein sequence ID" value="NAS11938.1"/>
    <property type="molecule type" value="Genomic_DNA"/>
</dbReference>
<comment type="caution">
    <text evidence="2">The sequence shown here is derived from an EMBL/GenBank/DDBJ whole genome shotgun (WGS) entry which is preliminary data.</text>
</comment>
<dbReference type="Pfam" id="PF12674">
    <property type="entry name" value="Zn_ribbon_2"/>
    <property type="match status" value="1"/>
</dbReference>
<evidence type="ECO:0000313" key="2">
    <source>
        <dbReference type="EMBL" id="NAS11938.1"/>
    </source>
</evidence>
<dbReference type="RefSeq" id="WP_161434972.1">
    <property type="nucleotide sequence ID" value="NZ_WXYO01000003.1"/>
</dbReference>
<sequence length="55" mass="6478">MKRNRCLNCGRVILRLLDFGTNRDLSVNTDYCRHCLHRGQMKDLKTYKSRAVLHG</sequence>
<keyword evidence="3" id="KW-1185">Reference proteome</keyword>
<accession>A0A6L9EBL1</accession>
<organism evidence="2 3">
    <name type="scientific">Poritiphilus flavus</name>
    <dbReference type="NCBI Taxonomy" id="2697053"/>
    <lineage>
        <taxon>Bacteria</taxon>
        <taxon>Pseudomonadati</taxon>
        <taxon>Bacteroidota</taxon>
        <taxon>Flavobacteriia</taxon>
        <taxon>Flavobacteriales</taxon>
        <taxon>Flavobacteriaceae</taxon>
        <taxon>Poritiphilus</taxon>
    </lineage>
</organism>
<dbReference type="Proteomes" id="UP000475249">
    <property type="component" value="Unassembled WGS sequence"/>
</dbReference>
<protein>
    <recommendedName>
        <fullName evidence="1">Putative zinc ribbon domain-containing protein</fullName>
    </recommendedName>
</protein>
<proteinExistence type="predicted"/>
<reference evidence="2 3" key="1">
    <citation type="submission" date="2020-01" db="EMBL/GenBank/DDBJ databases">
        <title>Bacteria diversity of Porities sp.</title>
        <authorList>
            <person name="Wang G."/>
        </authorList>
    </citation>
    <scope>NUCLEOTIDE SEQUENCE [LARGE SCALE GENOMIC DNA]</scope>
    <source>
        <strain evidence="2 3">R33</strain>
    </source>
</reference>
<gene>
    <name evidence="2" type="ORF">GTQ38_08000</name>
</gene>